<dbReference type="EMBL" id="BNEB01000002">
    <property type="protein sequence ID" value="GHI60856.1"/>
    <property type="molecule type" value="Genomic_DNA"/>
</dbReference>
<organism evidence="3 4">
    <name type="scientific">Streptomyces asoensis</name>
    <dbReference type="NCBI Taxonomy" id="249586"/>
    <lineage>
        <taxon>Bacteria</taxon>
        <taxon>Bacillati</taxon>
        <taxon>Actinomycetota</taxon>
        <taxon>Actinomycetes</taxon>
        <taxon>Kitasatosporales</taxon>
        <taxon>Streptomycetaceae</taxon>
        <taxon>Streptomyces</taxon>
    </lineage>
</organism>
<protein>
    <submittedName>
        <fullName evidence="3">Lipoprotein</fullName>
    </submittedName>
</protein>
<dbReference type="Proteomes" id="UP000649259">
    <property type="component" value="Unassembled WGS sequence"/>
</dbReference>
<feature type="domain" description="DUF4397" evidence="2">
    <location>
        <begin position="57"/>
        <end position="173"/>
    </location>
</feature>
<comment type="caution">
    <text evidence="3">The sequence shown here is derived from an EMBL/GenBank/DDBJ whole genome shotgun (WGS) entry which is preliminary data.</text>
</comment>
<dbReference type="InterPro" id="IPR025510">
    <property type="entry name" value="DUF4397"/>
</dbReference>
<name>A0ABQ3RYG2_9ACTN</name>
<dbReference type="Pfam" id="PF14344">
    <property type="entry name" value="DUF4397"/>
    <property type="match status" value="1"/>
</dbReference>
<keyword evidence="4" id="KW-1185">Reference proteome</keyword>
<accession>A0ABQ3RYG2</accession>
<feature type="region of interest" description="Disordered" evidence="1">
    <location>
        <begin position="1"/>
        <end position="21"/>
    </location>
</feature>
<evidence type="ECO:0000313" key="3">
    <source>
        <dbReference type="EMBL" id="GHI60856.1"/>
    </source>
</evidence>
<reference evidence="4" key="1">
    <citation type="submission" date="2023-07" db="EMBL/GenBank/DDBJ databases">
        <title>Whole genome shotgun sequence of Streptomyces cacaoi subsp. asoensis NBRC 13813.</title>
        <authorList>
            <person name="Komaki H."/>
            <person name="Tamura T."/>
        </authorList>
    </citation>
    <scope>NUCLEOTIDE SEQUENCE [LARGE SCALE GENOMIC DNA]</scope>
    <source>
        <strain evidence="4">NBRC 13813</strain>
    </source>
</reference>
<sequence length="297" mass="29838">MECVSSKPEQLSIGKEAPPMTSRVTGTALTAGIAVALSVAAGAPALAQPQASDDNQATVSVLHAVPGLTVDVYAGDKELIPDFKPGTLTDPMKLDAGSYDIKIFKDGEGPGGTPAIEKTVDVPSGANATVVAHLNAQGEPALDAFVNDTSKVPAGKARLTVRHVAAAPAVDVRADGTPVFKNLENPKEAKGDVAAGTISADVVLAGTNTVAIGPAELDLGEGTNTVVYAWGSAEDKNLALKTQTLTGMHSAPDGVPAGESGQAAAHNESLPIGALSLGAVSALGAAGLLWRLRSSTR</sequence>
<evidence type="ECO:0000256" key="1">
    <source>
        <dbReference type="SAM" id="MobiDB-lite"/>
    </source>
</evidence>
<keyword evidence="3" id="KW-0449">Lipoprotein</keyword>
<evidence type="ECO:0000259" key="2">
    <source>
        <dbReference type="Pfam" id="PF14344"/>
    </source>
</evidence>
<proteinExistence type="predicted"/>
<evidence type="ECO:0000313" key="4">
    <source>
        <dbReference type="Proteomes" id="UP000649259"/>
    </source>
</evidence>
<gene>
    <name evidence="3" type="ORF">Saso_25060</name>
</gene>